<dbReference type="HAMAP" id="MF_00378">
    <property type="entry name" value="Exonuc_7_L"/>
    <property type="match status" value="1"/>
</dbReference>
<keyword evidence="10" id="KW-1185">Reference proteome</keyword>
<proteinExistence type="inferred from homology"/>
<evidence type="ECO:0000259" key="8">
    <source>
        <dbReference type="Pfam" id="PF13742"/>
    </source>
</evidence>
<dbReference type="EMBL" id="FO681348">
    <property type="protein sequence ID" value="CCV66143.1"/>
    <property type="molecule type" value="Genomic_DNA"/>
</dbReference>
<comment type="subunit">
    <text evidence="5">Heterooligomer composed of large and small subunits.</text>
</comment>
<evidence type="ECO:0000256" key="3">
    <source>
        <dbReference type="ARBA" id="ARBA00022801"/>
    </source>
</evidence>
<dbReference type="GO" id="GO:0003676">
    <property type="term" value="F:nucleic acid binding"/>
    <property type="evidence" value="ECO:0007669"/>
    <property type="project" value="InterPro"/>
</dbReference>
<name>U4KRX5_9MOLU</name>
<evidence type="ECO:0000256" key="1">
    <source>
        <dbReference type="ARBA" id="ARBA00022490"/>
    </source>
</evidence>
<comment type="function">
    <text evidence="5">Bidirectionally degrades single-stranded DNA into large acid-insoluble oligonucleotides, which are then degraded further into small acid-soluble oligonucleotides.</text>
</comment>
<dbReference type="Pfam" id="PF13742">
    <property type="entry name" value="tRNA_anti_2"/>
    <property type="match status" value="1"/>
</dbReference>
<dbReference type="InterPro" id="IPR020579">
    <property type="entry name" value="Exonuc_VII_lsu_C"/>
</dbReference>
<keyword evidence="1 5" id="KW-0963">Cytoplasm</keyword>
<reference evidence="9 10" key="1">
    <citation type="journal article" date="2013" name="J. Mol. Microbiol. Biotechnol.">
        <title>Analysis of the Complete Genomes of Acholeplasma brassicae , A. palmae and A. laidlawii and Their Comparison to the Obligate Parasites from ' Candidatus Phytoplasma'.</title>
        <authorList>
            <person name="Kube M."/>
            <person name="Siewert C."/>
            <person name="Migdoll A.M."/>
            <person name="Duduk B."/>
            <person name="Holz S."/>
            <person name="Rabus R."/>
            <person name="Seemuller E."/>
            <person name="Mitrovic J."/>
            <person name="Muller I."/>
            <person name="Buttner C."/>
            <person name="Reinhardt R."/>
        </authorList>
    </citation>
    <scope>NUCLEOTIDE SEQUENCE [LARGE SCALE GENOMIC DNA]</scope>
    <source>
        <strain evidence="10">0502</strain>
    </source>
</reference>
<dbReference type="GO" id="GO:0008855">
    <property type="term" value="F:exodeoxyribonuclease VII activity"/>
    <property type="evidence" value="ECO:0007669"/>
    <property type="project" value="UniProtKB-UniRule"/>
</dbReference>
<dbReference type="STRING" id="61635.BN85311220"/>
<evidence type="ECO:0000256" key="4">
    <source>
        <dbReference type="ARBA" id="ARBA00022839"/>
    </source>
</evidence>
<feature type="domain" description="OB-fold nucleic acid binding" evidence="8">
    <location>
        <begin position="7"/>
        <end position="101"/>
    </location>
</feature>
<comment type="subcellular location">
    <subcellularLocation>
        <location evidence="5 6">Cytoplasm</location>
    </subcellularLocation>
</comment>
<dbReference type="HOGENOM" id="CLU_023625_3_1_14"/>
<dbReference type="InterPro" id="IPR025824">
    <property type="entry name" value="OB-fold_nuc-bd_dom"/>
</dbReference>
<gene>
    <name evidence="5 9" type="primary">xseA</name>
    <name evidence="9" type="ORF">BN85311220</name>
</gene>
<dbReference type="InterPro" id="IPR003753">
    <property type="entry name" value="Exonuc_VII_L"/>
</dbReference>
<dbReference type="EC" id="3.1.11.6" evidence="5"/>
<dbReference type="GO" id="GO:0005737">
    <property type="term" value="C:cytoplasm"/>
    <property type="evidence" value="ECO:0007669"/>
    <property type="project" value="UniProtKB-SubCell"/>
</dbReference>
<accession>U4KRX5</accession>
<keyword evidence="3 5" id="KW-0378">Hydrolase</keyword>
<evidence type="ECO:0000256" key="5">
    <source>
        <dbReference type="HAMAP-Rule" id="MF_00378"/>
    </source>
</evidence>
<dbReference type="PANTHER" id="PTHR30008:SF0">
    <property type="entry name" value="EXODEOXYRIBONUCLEASE 7 LARGE SUBUNIT"/>
    <property type="match status" value="1"/>
</dbReference>
<comment type="catalytic activity">
    <reaction evidence="5 6">
        <text>Exonucleolytic cleavage in either 5'- to 3'- or 3'- to 5'-direction to yield nucleoside 5'-phosphates.</text>
        <dbReference type="EC" id="3.1.11.6"/>
    </reaction>
</comment>
<keyword evidence="2 5" id="KW-0540">Nuclease</keyword>
<evidence type="ECO:0000256" key="6">
    <source>
        <dbReference type="RuleBase" id="RU004355"/>
    </source>
</evidence>
<dbReference type="OrthoDB" id="9802795at2"/>
<evidence type="ECO:0000313" key="9">
    <source>
        <dbReference type="EMBL" id="CCV66143.1"/>
    </source>
</evidence>
<dbReference type="RefSeq" id="WP_030005003.1">
    <property type="nucleotide sequence ID" value="NC_022549.1"/>
</dbReference>
<evidence type="ECO:0000259" key="7">
    <source>
        <dbReference type="Pfam" id="PF02601"/>
    </source>
</evidence>
<feature type="domain" description="Exonuclease VII large subunit C-terminal" evidence="7">
    <location>
        <begin position="125"/>
        <end position="437"/>
    </location>
</feature>
<evidence type="ECO:0000256" key="2">
    <source>
        <dbReference type="ARBA" id="ARBA00022722"/>
    </source>
</evidence>
<evidence type="ECO:0000313" key="10">
    <source>
        <dbReference type="Proteomes" id="UP000032737"/>
    </source>
</evidence>
<dbReference type="KEGG" id="abra:BN85311220"/>
<dbReference type="PANTHER" id="PTHR30008">
    <property type="entry name" value="EXODEOXYRIBONUCLEASE 7 LARGE SUBUNIT"/>
    <property type="match status" value="1"/>
</dbReference>
<dbReference type="GO" id="GO:0006308">
    <property type="term" value="P:DNA catabolic process"/>
    <property type="evidence" value="ECO:0007669"/>
    <property type="project" value="UniProtKB-UniRule"/>
</dbReference>
<dbReference type="GO" id="GO:0009318">
    <property type="term" value="C:exodeoxyribonuclease VII complex"/>
    <property type="evidence" value="ECO:0007669"/>
    <property type="project" value="UniProtKB-UniRule"/>
</dbReference>
<keyword evidence="4 5" id="KW-0269">Exonuclease</keyword>
<dbReference type="Proteomes" id="UP000032737">
    <property type="component" value="Chromosome"/>
</dbReference>
<dbReference type="Gene3D" id="2.40.50.1010">
    <property type="match status" value="1"/>
</dbReference>
<dbReference type="Pfam" id="PF02601">
    <property type="entry name" value="Exonuc_VII_L"/>
    <property type="match status" value="1"/>
</dbReference>
<comment type="similarity">
    <text evidence="5 6">Belongs to the XseA family.</text>
</comment>
<protein>
    <recommendedName>
        <fullName evidence="5">Exodeoxyribonuclease 7 large subunit</fullName>
        <ecNumber evidence="5">3.1.11.6</ecNumber>
    </recommendedName>
    <alternativeName>
        <fullName evidence="5">Exodeoxyribonuclease VII large subunit</fullName>
        <shortName evidence="5">Exonuclease VII large subunit</shortName>
    </alternativeName>
</protein>
<sequence>MNDIKYLTVSAITKYIKHILENNQHLQKIYLKGEISNLTKHSRGHFYFTLKDEQSQIRCVMFQNYASKVNFSPKDGDKVLVLGQISVYEAGGSYSLNIYTMEPDGIGDLYLAYEKLKKELQEKGYFDQKYKKPISKYPARIGVVTSPTGAAIKDIIHTIERRYPLAEVILYPAIVQGNDSKISIKNCIEKANQDDLVDTLIVGRGGGSIEDLWAFNELIVIEAIFKSRLPIITGIGHETDFTISDFVSDLRAPTPTAAAELATPNKDELLSRMNEIKLSLYRNFNGRLDEKKVRLMHVEEHLMAKSPIERINKQKEKQQELSYLLNRNYKLLIEYKKDVSSYLDKRLGSFNLTELIKQKEKTHRQLDDRLKQQINYVLESKAQQFIILKEQLKHLNPLSYMDKGYSISLINDKKIASVDDVEINDTLETILTDGKVYSVVQKKEKNHD</sequence>
<dbReference type="CDD" id="cd04489">
    <property type="entry name" value="ExoVII_LU_OBF"/>
    <property type="match status" value="1"/>
</dbReference>
<organism evidence="9 10">
    <name type="scientific">Acholeplasma brassicae</name>
    <dbReference type="NCBI Taxonomy" id="61635"/>
    <lineage>
        <taxon>Bacteria</taxon>
        <taxon>Bacillati</taxon>
        <taxon>Mycoplasmatota</taxon>
        <taxon>Mollicutes</taxon>
        <taxon>Acholeplasmatales</taxon>
        <taxon>Acholeplasmataceae</taxon>
        <taxon>Acholeplasma</taxon>
    </lineage>
</organism>
<dbReference type="AlphaFoldDB" id="U4KRX5"/>
<dbReference type="NCBIfam" id="TIGR00237">
    <property type="entry name" value="xseA"/>
    <property type="match status" value="1"/>
</dbReference>